<organism evidence="1 2">
    <name type="scientific">Methylotuvimicrobium alcaliphilum (strain DSM 19304 / NCIMB 14124 / VKM B-2133 / 20Z)</name>
    <name type="common">Methylomicrobium alcaliphilum</name>
    <dbReference type="NCBI Taxonomy" id="1091494"/>
    <lineage>
        <taxon>Bacteria</taxon>
        <taxon>Pseudomonadati</taxon>
        <taxon>Pseudomonadota</taxon>
        <taxon>Gammaproteobacteria</taxon>
        <taxon>Methylococcales</taxon>
        <taxon>Methylococcaceae</taxon>
        <taxon>Methylotuvimicrobium</taxon>
    </lineage>
</organism>
<dbReference type="Proteomes" id="UP000008315">
    <property type="component" value="Chromosome"/>
</dbReference>
<keyword evidence="2" id="KW-1185">Reference proteome</keyword>
<dbReference type="HOGENOM" id="CLU_2369568_0_0_6"/>
<proteinExistence type="predicted"/>
<gene>
    <name evidence="1" type="ordered locus">MEALZ_3727</name>
</gene>
<dbReference type="EMBL" id="FO082060">
    <property type="protein sequence ID" value="CCE25383.1"/>
    <property type="molecule type" value="Genomic_DNA"/>
</dbReference>
<dbReference type="KEGG" id="mah:MEALZ_3727"/>
<dbReference type="PATRIC" id="fig|271065.3.peg.3850"/>
<evidence type="ECO:0000313" key="2">
    <source>
        <dbReference type="Proteomes" id="UP000008315"/>
    </source>
</evidence>
<protein>
    <submittedName>
        <fullName evidence="1">Uncharacterized protein</fullName>
    </submittedName>
</protein>
<dbReference type="AlphaFoldDB" id="G4SY74"/>
<accession>G4SY74</accession>
<reference evidence="2" key="1">
    <citation type="journal article" date="2012" name="J. Bacteriol.">
        <title>Genome sequence of the haloalkaliphilic methanotrophic bacterium Methylomicrobium alcaliphilum 20Z.</title>
        <authorList>
            <person name="Vuilleumier S."/>
            <person name="Khmelenina V.N."/>
            <person name="Bringel F."/>
            <person name="Reshetnikov A.S."/>
            <person name="Lajus A."/>
            <person name="Mangenot S."/>
            <person name="Rouy Z."/>
            <person name="Op den Camp H.J."/>
            <person name="Jetten M.S."/>
            <person name="Dispirito A.A."/>
            <person name="Dunfield P."/>
            <person name="Klotz M.G."/>
            <person name="Semrau J.D."/>
            <person name="Stein L.Y."/>
            <person name="Barbe V."/>
            <person name="Medigue C."/>
            <person name="Trotsenko Y.A."/>
            <person name="Kalyuzhnaya M.G."/>
        </authorList>
    </citation>
    <scope>NUCLEOTIDE SEQUENCE [LARGE SCALE GENOMIC DNA]</scope>
    <source>
        <strain evidence="2">DSM 19304 / NCIMB 14124 / VKM B-2133 / 20Z</strain>
    </source>
</reference>
<sequence>MASVQDTAQNFGLGGGGYADDLDAILCSFGAIGLVVNEINRDMGLLDLTHELITPAIQGKLAYIHALACTAIKLRIFPFALSLSKGEWKNPGSIS</sequence>
<dbReference type="STRING" id="1091494.MEALZ_3727"/>
<evidence type="ECO:0000313" key="1">
    <source>
        <dbReference type="EMBL" id="CCE25383.1"/>
    </source>
</evidence>
<name>G4SY74_META2</name>